<sequence length="138" mass="15129">MVVAGLVLVPALSPCTTTFPVFLAVGNSLSMMVLAIIVLLFRYQSLPIVMANEDVATRMQKDIRSLQHELTQLQVEFSQLDTKIDARLKDFHESVKSEVCSKLCSEFCSLFEEYFGQPATTVVLVSNKGKGILGGTPS</sequence>
<evidence type="ECO:0000313" key="4">
    <source>
        <dbReference type="Proteomes" id="UP000828251"/>
    </source>
</evidence>
<dbReference type="AlphaFoldDB" id="A0A9D4A379"/>
<feature type="transmembrane region" description="Helical" evidence="2">
    <location>
        <begin position="20"/>
        <end position="41"/>
    </location>
</feature>
<dbReference type="EMBL" id="JAIQCV010000007">
    <property type="protein sequence ID" value="KAH1082960.1"/>
    <property type="molecule type" value="Genomic_DNA"/>
</dbReference>
<evidence type="ECO:0000256" key="1">
    <source>
        <dbReference type="SAM" id="Coils"/>
    </source>
</evidence>
<evidence type="ECO:0000256" key="2">
    <source>
        <dbReference type="SAM" id="Phobius"/>
    </source>
</evidence>
<feature type="coiled-coil region" evidence="1">
    <location>
        <begin position="56"/>
        <end position="83"/>
    </location>
</feature>
<proteinExistence type="predicted"/>
<evidence type="ECO:0000313" key="3">
    <source>
        <dbReference type="EMBL" id="KAH1082960.1"/>
    </source>
</evidence>
<name>A0A9D4A379_9ROSI</name>
<dbReference type="OrthoDB" id="972491at2759"/>
<protein>
    <submittedName>
        <fullName evidence="3">Uncharacterized protein</fullName>
    </submittedName>
</protein>
<comment type="caution">
    <text evidence="3">The sequence shown here is derived from an EMBL/GenBank/DDBJ whole genome shotgun (WGS) entry which is preliminary data.</text>
</comment>
<gene>
    <name evidence="3" type="ORF">J1N35_022721</name>
</gene>
<keyword evidence="2" id="KW-0812">Transmembrane</keyword>
<keyword evidence="2" id="KW-0472">Membrane</keyword>
<keyword evidence="4" id="KW-1185">Reference proteome</keyword>
<keyword evidence="2" id="KW-1133">Transmembrane helix</keyword>
<accession>A0A9D4A379</accession>
<dbReference type="PANTHER" id="PTHR36394">
    <property type="entry name" value="OS01G0277700 PROTEIN"/>
    <property type="match status" value="1"/>
</dbReference>
<keyword evidence="1" id="KW-0175">Coiled coil</keyword>
<dbReference type="Proteomes" id="UP000828251">
    <property type="component" value="Unassembled WGS sequence"/>
</dbReference>
<dbReference type="PANTHER" id="PTHR36394:SF1">
    <property type="entry name" value="OS01G0277700 PROTEIN"/>
    <property type="match status" value="1"/>
</dbReference>
<organism evidence="3 4">
    <name type="scientific">Gossypium stocksii</name>
    <dbReference type="NCBI Taxonomy" id="47602"/>
    <lineage>
        <taxon>Eukaryota</taxon>
        <taxon>Viridiplantae</taxon>
        <taxon>Streptophyta</taxon>
        <taxon>Embryophyta</taxon>
        <taxon>Tracheophyta</taxon>
        <taxon>Spermatophyta</taxon>
        <taxon>Magnoliopsida</taxon>
        <taxon>eudicotyledons</taxon>
        <taxon>Gunneridae</taxon>
        <taxon>Pentapetalae</taxon>
        <taxon>rosids</taxon>
        <taxon>malvids</taxon>
        <taxon>Malvales</taxon>
        <taxon>Malvaceae</taxon>
        <taxon>Malvoideae</taxon>
        <taxon>Gossypium</taxon>
    </lineage>
</organism>
<reference evidence="3 4" key="1">
    <citation type="journal article" date="2021" name="Plant Biotechnol. J.">
        <title>Multi-omics assisted identification of the key and species-specific regulatory components of drought-tolerant mechanisms in Gossypium stocksii.</title>
        <authorList>
            <person name="Yu D."/>
            <person name="Ke L."/>
            <person name="Zhang D."/>
            <person name="Wu Y."/>
            <person name="Sun Y."/>
            <person name="Mei J."/>
            <person name="Sun J."/>
            <person name="Sun Y."/>
        </authorList>
    </citation>
    <scope>NUCLEOTIDE SEQUENCE [LARGE SCALE GENOMIC DNA]</scope>
    <source>
        <strain evidence="4">cv. E1</strain>
        <tissue evidence="3">Leaf</tissue>
    </source>
</reference>